<dbReference type="EMBL" id="JQFK01000025">
    <property type="protein sequence ID" value="KGK38066.1"/>
    <property type="molecule type" value="Genomic_DNA"/>
</dbReference>
<dbReference type="Proteomes" id="UP000029867">
    <property type="component" value="Unassembled WGS sequence"/>
</dbReference>
<reference evidence="14" key="3">
    <citation type="journal article" date="2017" name="Genome Announc.">
        <title>Genome sequences of Cyberlindnera fabianii 65, Pichia kudriavzevii 129, and Saccharomyces cerevisiae 131 isolated from fermented masau fruits in Zimbabwe.</title>
        <authorList>
            <person name="van Rijswijck I.M.H."/>
            <person name="Derks M.F.L."/>
            <person name="Abee T."/>
            <person name="de Ridder D."/>
            <person name="Smid E.J."/>
        </authorList>
    </citation>
    <scope>NUCLEOTIDE SEQUENCE [LARGE SCALE GENOMIC DNA]</scope>
    <source>
        <strain evidence="14">129</strain>
    </source>
</reference>
<evidence type="ECO:0000259" key="10">
    <source>
        <dbReference type="Pfam" id="PF02656"/>
    </source>
</evidence>
<dbReference type="Pfam" id="PF04758">
    <property type="entry name" value="Ribosomal_S30"/>
    <property type="match status" value="1"/>
</dbReference>
<keyword evidence="3 9" id="KW-0812">Transmembrane</keyword>
<keyword evidence="7" id="KW-0687">Ribonucleoprotein</keyword>
<keyword evidence="5 9" id="KW-1133">Transmembrane helix</keyword>
<reference evidence="11" key="2">
    <citation type="submission" date="2014-08" db="EMBL/GenBank/DDBJ databases">
        <title>Exploiting Issatchenkia orientalis SD108 for Succinic Acid Production.</title>
        <authorList>
            <person name="Xiao H."/>
            <person name="Shao Z."/>
            <person name="Jiang Y."/>
            <person name="Dole S."/>
            <person name="Zhao H."/>
        </authorList>
    </citation>
    <scope>NUCLEOTIDE SEQUENCE [LARGE SCALE GENOMIC DNA]</scope>
    <source>
        <strain evidence="11">SD108</strain>
    </source>
</reference>
<feature type="compositionally biased region" description="Polar residues" evidence="8">
    <location>
        <begin position="25"/>
        <end position="34"/>
    </location>
</feature>
<evidence type="ECO:0000256" key="7">
    <source>
        <dbReference type="ARBA" id="ARBA00023274"/>
    </source>
</evidence>
<gene>
    <name evidence="12" type="ORF">BOH78_2164</name>
    <name evidence="11" type="ORF">JL09_g2815</name>
</gene>
<evidence type="ECO:0000256" key="1">
    <source>
        <dbReference type="ARBA" id="ARBA00004127"/>
    </source>
</evidence>
<accession>A0A099P1X0</accession>
<keyword evidence="6 9" id="KW-0472">Membrane</keyword>
<feature type="transmembrane region" description="Helical" evidence="9">
    <location>
        <begin position="131"/>
        <end position="151"/>
    </location>
</feature>
<dbReference type="HOGENOM" id="CLU_1124695_0_0_1"/>
<comment type="similarity">
    <text evidence="2">Belongs to the eukaryotic ribosomal protein eS30 family.</text>
</comment>
<evidence type="ECO:0000256" key="4">
    <source>
        <dbReference type="ARBA" id="ARBA00022980"/>
    </source>
</evidence>
<dbReference type="EMBL" id="MQVM01000008">
    <property type="protein sequence ID" value="ONH74810.1"/>
    <property type="molecule type" value="Genomic_DNA"/>
</dbReference>
<name>A0A099P1X0_PICKU</name>
<evidence type="ECO:0000256" key="2">
    <source>
        <dbReference type="ARBA" id="ARBA00008450"/>
    </source>
</evidence>
<reference evidence="12" key="4">
    <citation type="submission" date="2017-01" db="EMBL/GenBank/DDBJ databases">
        <authorList>
            <person name="Mah S.A."/>
            <person name="Swanson W.J."/>
            <person name="Moy G.W."/>
            <person name="Vacquier V.D."/>
        </authorList>
    </citation>
    <scope>NUCLEOTIDE SEQUENCE [LARGE SCALE GENOMIC DNA]</scope>
    <source>
        <strain evidence="12">129</strain>
    </source>
</reference>
<evidence type="ECO:0000256" key="9">
    <source>
        <dbReference type="SAM" id="Phobius"/>
    </source>
</evidence>
<feature type="domain" description="DUF202" evidence="10">
    <location>
        <begin position="58"/>
        <end position="152"/>
    </location>
</feature>
<dbReference type="InterPro" id="IPR006846">
    <property type="entry name" value="Ribosomal_eS30"/>
</dbReference>
<dbReference type="GO" id="GO:0006412">
    <property type="term" value="P:translation"/>
    <property type="evidence" value="ECO:0007669"/>
    <property type="project" value="InterPro"/>
</dbReference>
<feature type="region of interest" description="Disordered" evidence="8">
    <location>
        <begin position="1"/>
        <end position="34"/>
    </location>
</feature>
<evidence type="ECO:0000256" key="3">
    <source>
        <dbReference type="ARBA" id="ARBA00022692"/>
    </source>
</evidence>
<feature type="transmembrane region" description="Helical" evidence="9">
    <location>
        <begin position="163"/>
        <end position="186"/>
    </location>
</feature>
<evidence type="ECO:0000313" key="13">
    <source>
        <dbReference type="Proteomes" id="UP000029867"/>
    </source>
</evidence>
<evidence type="ECO:0000313" key="11">
    <source>
        <dbReference type="EMBL" id="KGK38066.1"/>
    </source>
</evidence>
<reference evidence="13" key="1">
    <citation type="journal article" date="2014" name="Microb. Cell Fact.">
        <title>Exploiting Issatchenkia orientalis SD108 for succinic acid production.</title>
        <authorList>
            <person name="Xiao H."/>
            <person name="Shao Z."/>
            <person name="Jiang Y."/>
            <person name="Dole S."/>
            <person name="Zhao H."/>
        </authorList>
    </citation>
    <scope>NUCLEOTIDE SEQUENCE [LARGE SCALE GENOMIC DNA]</scope>
    <source>
        <strain evidence="13">SD108</strain>
    </source>
</reference>
<dbReference type="AlphaFoldDB" id="A0A099P1X0"/>
<dbReference type="eggNOG" id="KOG0009">
    <property type="taxonomic scope" value="Eukaryota"/>
</dbReference>
<organism evidence="11 13">
    <name type="scientific">Pichia kudriavzevii</name>
    <name type="common">Yeast</name>
    <name type="synonym">Issatchenkia orientalis</name>
    <dbReference type="NCBI Taxonomy" id="4909"/>
    <lineage>
        <taxon>Eukaryota</taxon>
        <taxon>Fungi</taxon>
        <taxon>Dikarya</taxon>
        <taxon>Ascomycota</taxon>
        <taxon>Saccharomycotina</taxon>
        <taxon>Pichiomycetes</taxon>
        <taxon>Pichiales</taxon>
        <taxon>Pichiaceae</taxon>
        <taxon>Pichia</taxon>
    </lineage>
</organism>
<evidence type="ECO:0000313" key="12">
    <source>
        <dbReference type="EMBL" id="ONH74810.1"/>
    </source>
</evidence>
<dbReference type="PANTHER" id="PTHR12650">
    <property type="entry name" value="40S RIBOSOMAL PROTEIN S30/UBIQUITIN-LIKE PROTEIN FUBI"/>
    <property type="match status" value="1"/>
</dbReference>
<evidence type="ECO:0000256" key="8">
    <source>
        <dbReference type="SAM" id="MobiDB-lite"/>
    </source>
</evidence>
<dbReference type="InterPro" id="IPR003807">
    <property type="entry name" value="DUF202"/>
</dbReference>
<evidence type="ECO:0000256" key="6">
    <source>
        <dbReference type="ARBA" id="ARBA00023136"/>
    </source>
</evidence>
<dbReference type="Proteomes" id="UP000189274">
    <property type="component" value="Unassembled WGS sequence"/>
</dbReference>
<dbReference type="Pfam" id="PF02656">
    <property type="entry name" value="DUF202"/>
    <property type="match status" value="1"/>
</dbReference>
<evidence type="ECO:0000256" key="5">
    <source>
        <dbReference type="ARBA" id="ARBA00022989"/>
    </source>
</evidence>
<dbReference type="GO" id="GO:0003735">
    <property type="term" value="F:structural constituent of ribosome"/>
    <property type="evidence" value="ECO:0007669"/>
    <property type="project" value="InterPro"/>
</dbReference>
<comment type="subcellular location">
    <subcellularLocation>
        <location evidence="1">Endomembrane system</location>
        <topology evidence="1">Multi-pass membrane protein</topology>
    </subcellularLocation>
</comment>
<keyword evidence="4" id="KW-0689">Ribosomal protein</keyword>
<evidence type="ECO:0000313" key="14">
    <source>
        <dbReference type="Proteomes" id="UP000189274"/>
    </source>
</evidence>
<sequence>MEPAINRRLRSGSTSAHKPAFSMTPEPTGNPKTHSGSCYIVDIIVKSSRITTAGNPSRDHMSNERTALAYIRTSLNLIILALLLLQLAKYVVIAPVTQIETIQHLKDSYEKDIFNQLVSCRHTVEKFSRPISAFIFSISLSILATGTIRYIRIFQCLSNVPDIFESGLPFQLLVFLGIVIISSLFIGKVHGSLARAGKVKSQTPKVEKQEKPKKPKGRAYKRLLYTKRFVNAAITPGGKRKMNSNAK</sequence>
<protein>
    <recommendedName>
        <fullName evidence="10">DUF202 domain-containing protein</fullName>
    </recommendedName>
</protein>
<dbReference type="PANTHER" id="PTHR12650:SF15">
    <property type="entry name" value="RIBOSOMAL PROTEIN S30, ISOFORM A"/>
    <property type="match status" value="1"/>
</dbReference>
<dbReference type="GO" id="GO:0022627">
    <property type="term" value="C:cytosolic small ribosomal subunit"/>
    <property type="evidence" value="ECO:0007669"/>
    <property type="project" value="TreeGrafter"/>
</dbReference>
<comment type="caution">
    <text evidence="11">The sequence shown here is derived from an EMBL/GenBank/DDBJ whole genome shotgun (WGS) entry which is preliminary data.</text>
</comment>
<proteinExistence type="inferred from homology"/>
<dbReference type="GO" id="GO:0012505">
    <property type="term" value="C:endomembrane system"/>
    <property type="evidence" value="ECO:0007669"/>
    <property type="project" value="UniProtKB-SubCell"/>
</dbReference>
<dbReference type="VEuPathDB" id="FungiDB:C5L36_0B03320"/>